<reference evidence="3" key="1">
    <citation type="submission" date="2020-09" db="EMBL/GenBank/DDBJ databases">
        <authorList>
            <person name="Kikuchi T."/>
        </authorList>
    </citation>
    <scope>NUCLEOTIDE SEQUENCE</scope>
    <source>
        <strain evidence="3">SH1</strain>
    </source>
</reference>
<evidence type="ECO:0000313" key="4">
    <source>
        <dbReference type="Proteomes" id="UP000614601"/>
    </source>
</evidence>
<feature type="compositionally biased region" description="Basic and acidic residues" evidence="1">
    <location>
        <begin position="280"/>
        <end position="298"/>
    </location>
</feature>
<dbReference type="OrthoDB" id="5841829at2759"/>
<evidence type="ECO:0000313" key="3">
    <source>
        <dbReference type="EMBL" id="CAD5214790.1"/>
    </source>
</evidence>
<name>A0A811KEM8_9BILA</name>
<feature type="compositionally biased region" description="Acidic residues" evidence="1">
    <location>
        <begin position="815"/>
        <end position="861"/>
    </location>
</feature>
<keyword evidence="2" id="KW-0732">Signal</keyword>
<dbReference type="AlphaFoldDB" id="A0A811KEM8"/>
<feature type="compositionally biased region" description="Basic and acidic residues" evidence="1">
    <location>
        <begin position="746"/>
        <end position="792"/>
    </location>
</feature>
<keyword evidence="4" id="KW-1185">Reference proteome</keyword>
<feature type="signal peptide" evidence="2">
    <location>
        <begin position="1"/>
        <end position="20"/>
    </location>
</feature>
<feature type="compositionally biased region" description="Low complexity" evidence="1">
    <location>
        <begin position="1024"/>
        <end position="1033"/>
    </location>
</feature>
<dbReference type="Proteomes" id="UP000783686">
    <property type="component" value="Unassembled WGS sequence"/>
</dbReference>
<organism evidence="3 4">
    <name type="scientific">Bursaphelenchus okinawaensis</name>
    <dbReference type="NCBI Taxonomy" id="465554"/>
    <lineage>
        <taxon>Eukaryota</taxon>
        <taxon>Metazoa</taxon>
        <taxon>Ecdysozoa</taxon>
        <taxon>Nematoda</taxon>
        <taxon>Chromadorea</taxon>
        <taxon>Rhabditida</taxon>
        <taxon>Tylenchina</taxon>
        <taxon>Tylenchomorpha</taxon>
        <taxon>Aphelenchoidea</taxon>
        <taxon>Aphelenchoididae</taxon>
        <taxon>Bursaphelenchus</taxon>
    </lineage>
</organism>
<feature type="compositionally biased region" description="Acidic residues" evidence="1">
    <location>
        <begin position="1008"/>
        <end position="1023"/>
    </location>
</feature>
<feature type="compositionally biased region" description="Acidic residues" evidence="1">
    <location>
        <begin position="721"/>
        <end position="732"/>
    </location>
</feature>
<dbReference type="EMBL" id="CAJFDH010000003">
    <property type="protein sequence ID" value="CAD5214790.1"/>
    <property type="molecule type" value="Genomic_DNA"/>
</dbReference>
<protein>
    <submittedName>
        <fullName evidence="3">Uncharacterized protein</fullName>
    </submittedName>
</protein>
<sequence length="1133" mass="130204">MTTMWHRVLLLAFLAGICQCKDRNVAVLLGSDTQNHFKRLLLHSLLPEVDENLNYDDHSFVVYQNKELLDGQLESPFIKPISIDFSQITVILATKGTEQMSLEELRLLNEILYQFNDGIALISLGAENVMTQTLIEQSVFCWASSRIRSDLEVGEHHVQLCNGIKASELSILESKMIPLHEHVEEIALPLMPQRRFWPSVFASAEPAVKSKHTDQPNARKERIYGKDKKKNSAETSQEVEEKKVKVEKKNAKTVKKETVKADKKATQKRQVQQEEAESVVESKDSDKKLDCKYRKSCYEGKPAPTEEELQRKYSSASKTEAKPEPKPSQTNKNLSEDDKKLECKYRTSCYKEKGIKLSESNEKKAHQHIITTKHAEVVHDHEAETLKTAAKKAIKDVERQEQYAKEHPADPNYESLLKDTNQKLKSKEDCKYRKSCYATGILTEETIRGIQQSQTAIPQSHSHVDVKELSEADKKLKCKYRKTCYETGDIDIDDKRFDRPPAYIPPEEKVHVNVVELSDDDKKLKCKYRKSCYETGDLDPETIKAEKVRPVEVHRPEEFHKLDVADKKLKCKYRKDCYESGVLPNLDVNHVTPTTETPTIAAPKGESRELKCKYRKSCYESGRLDVENKPERVVIYDEPVPTSKADLKLRCKYRPTCYQEMAKQAEEYEKLVHTGHDESSEEPEDDENESDVIVEEPEDDDEQDEEKGDDEDKKDNVVIEEVTEEEQTEEPEVTVIPGGSKKSKKYNVEPKKEDEKVEERPEHMKLKQKKPPVEPKVEEERPAKKDVERMRKNPDKRFVHKFKKVGNYEKLPKSEDDDEVEEPVEDVEEDVEVADEGTDEVADEVADEVVEEEDTEEEEEVAPTPAFVAITHEDDDEEEEAEAENVEQSEAEDEVEYEEIVRPENPLPCKYRKSCYRTGILDLDHVPVHTVTQKSSEKAVDVKELKEADRKLACKYRKHCYEDGVISEDHAAAKTTVHHTVVVDVKPKSEADRKLDCKYRKSCYGTSEETDDDEEDEQPDVEDVPTPKVVPVTETKHDEDDDDDDEDDHVKANGTVDPNSIPREARLMCKYRHSCYGNVEEVAKKDPQIAMKLHGEKCNTYWKSCREKLGLPVIERAPVDKEGRKLCRKKKAQ</sequence>
<feature type="region of interest" description="Disordered" evidence="1">
    <location>
        <begin position="1004"/>
        <end position="1059"/>
    </location>
</feature>
<feature type="compositionally biased region" description="Basic and acidic residues" evidence="1">
    <location>
        <begin position="211"/>
        <end position="232"/>
    </location>
</feature>
<evidence type="ECO:0000256" key="1">
    <source>
        <dbReference type="SAM" id="MobiDB-lite"/>
    </source>
</evidence>
<feature type="compositionally biased region" description="Acidic residues" evidence="1">
    <location>
        <begin position="679"/>
        <end position="709"/>
    </location>
</feature>
<feature type="region of interest" description="Disordered" evidence="1">
    <location>
        <begin position="360"/>
        <end position="380"/>
    </location>
</feature>
<feature type="compositionally biased region" description="Basic and acidic residues" evidence="1">
    <location>
        <begin position="239"/>
        <end position="265"/>
    </location>
</feature>
<feature type="region of interest" description="Disordered" evidence="1">
    <location>
        <begin position="207"/>
        <end position="337"/>
    </location>
</feature>
<comment type="caution">
    <text evidence="3">The sequence shown here is derived from an EMBL/GenBank/DDBJ whole genome shotgun (WGS) entry which is preliminary data.</text>
</comment>
<dbReference type="EMBL" id="CAJFCW020000003">
    <property type="protein sequence ID" value="CAG9103267.1"/>
    <property type="molecule type" value="Genomic_DNA"/>
</dbReference>
<evidence type="ECO:0000256" key="2">
    <source>
        <dbReference type="SAM" id="SignalP"/>
    </source>
</evidence>
<feature type="compositionally biased region" description="Acidic residues" evidence="1">
    <location>
        <begin position="873"/>
        <end position="898"/>
    </location>
</feature>
<proteinExistence type="predicted"/>
<feature type="chain" id="PRO_5036408329" evidence="2">
    <location>
        <begin position="21"/>
        <end position="1133"/>
    </location>
</feature>
<feature type="region of interest" description="Disordered" evidence="1">
    <location>
        <begin position="673"/>
        <end position="792"/>
    </location>
</feature>
<accession>A0A811KEM8</accession>
<dbReference type="Proteomes" id="UP000614601">
    <property type="component" value="Unassembled WGS sequence"/>
</dbReference>
<gene>
    <name evidence="3" type="ORF">BOKJ2_LOCUS5769</name>
</gene>
<feature type="region of interest" description="Disordered" evidence="1">
    <location>
        <begin position="809"/>
        <end position="899"/>
    </location>
</feature>